<protein>
    <submittedName>
        <fullName evidence="1">Uncharacterized protein</fullName>
    </submittedName>
</protein>
<proteinExistence type="predicted"/>
<organism evidence="1">
    <name type="scientific">Brugia malayi</name>
    <name type="common">Filarial nematode worm</name>
    <dbReference type="NCBI Taxonomy" id="6279"/>
    <lineage>
        <taxon>Eukaryota</taxon>
        <taxon>Metazoa</taxon>
        <taxon>Ecdysozoa</taxon>
        <taxon>Nematoda</taxon>
        <taxon>Chromadorea</taxon>
        <taxon>Rhabditida</taxon>
        <taxon>Spirurina</taxon>
        <taxon>Spiruromorpha</taxon>
        <taxon>Filarioidea</taxon>
        <taxon>Onchocercidae</taxon>
        <taxon>Brugia</taxon>
    </lineage>
</organism>
<accession>A8PNL8</accession>
<gene>
    <name evidence="1" type="ORF">Bm1_30485</name>
</gene>
<dbReference type="AlphaFoldDB" id="A8PNL8"/>
<dbReference type="EMBL" id="DS239392">
    <property type="protein sequence ID" value="EDP33617.1"/>
    <property type="molecule type" value="Genomic_DNA"/>
</dbReference>
<name>A8PNL8_BRUMA</name>
<reference evidence="1" key="1">
    <citation type="journal article" date="2007" name="Science">
        <title>Draft genome of the filarial nematode parasite Brugia malayi.</title>
        <authorList>
            <person name="Ghedin E."/>
            <person name="Wang S."/>
            <person name="Spiro D."/>
            <person name="Caler E."/>
            <person name="Zhao Q."/>
            <person name="Crabtree J."/>
            <person name="Allen J.E."/>
            <person name="Delcher A.L."/>
            <person name="Guiliano D.B."/>
            <person name="Miranda-Saavedra D."/>
            <person name="Angiuoli S.V."/>
            <person name="Creasy T."/>
            <person name="Amedeo P."/>
            <person name="Haas B."/>
            <person name="El-Sayed N.M."/>
            <person name="Wortman J.R."/>
            <person name="Feldblyum T."/>
            <person name="Tallon L."/>
            <person name="Schatz M."/>
            <person name="Shumway M."/>
            <person name="Koo H."/>
            <person name="Salzberg S.L."/>
            <person name="Schobel S."/>
            <person name="Pertea M."/>
            <person name="Pop M."/>
            <person name="White O."/>
            <person name="Barton G.J."/>
            <person name="Carlow C.K."/>
            <person name="Crawford M.J."/>
            <person name="Daub J."/>
            <person name="Dimmic M.W."/>
            <person name="Estes C.F."/>
            <person name="Foster J.M."/>
            <person name="Ganatra M."/>
            <person name="Gregory W.F."/>
            <person name="Johnson N.M."/>
            <person name="Jin J."/>
            <person name="Komuniecki R."/>
            <person name="Korf I."/>
            <person name="Kumar S."/>
            <person name="Laney S."/>
            <person name="Li B.W."/>
            <person name="Li W."/>
            <person name="Lindblom T.H."/>
            <person name="Lustigman S."/>
            <person name="Ma D."/>
            <person name="Maina C.V."/>
            <person name="Martin D.M."/>
            <person name="McCarter J.P."/>
            <person name="McReynolds L."/>
            <person name="Mitreva M."/>
            <person name="Nutman T.B."/>
            <person name="Parkinson J."/>
            <person name="Peregrin-Alvarez J.M."/>
            <person name="Poole C."/>
            <person name="Ren Q."/>
            <person name="Saunders L."/>
            <person name="Sluder A.E."/>
            <person name="Smith K."/>
            <person name="Stanke M."/>
            <person name="Unnasch T.R."/>
            <person name="Ware J."/>
            <person name="Wei A.D."/>
            <person name="Weil G."/>
            <person name="Williams D.J."/>
            <person name="Zhang Y."/>
            <person name="Williams S.A."/>
            <person name="Fraser-Liggett C."/>
            <person name="Slatko B."/>
            <person name="Blaxter M.L."/>
            <person name="Scott A.L."/>
        </authorList>
    </citation>
    <scope>NUCLEOTIDE SEQUENCE [LARGE SCALE GENOMIC DNA]</scope>
</reference>
<evidence type="ECO:0000313" key="1">
    <source>
        <dbReference type="EMBL" id="EDP33617.1"/>
    </source>
</evidence>
<sequence length="26" mass="2829">MDVAFEDVALHFGDVVAHVAINVFRG</sequence>